<feature type="compositionally biased region" description="Basic and acidic residues" evidence="1">
    <location>
        <begin position="478"/>
        <end position="501"/>
    </location>
</feature>
<evidence type="ECO:0000313" key="3">
    <source>
        <dbReference type="Proteomes" id="UP000243081"/>
    </source>
</evidence>
<name>A0A179I794_CORDF</name>
<feature type="compositionally biased region" description="Polar residues" evidence="1">
    <location>
        <begin position="439"/>
        <end position="452"/>
    </location>
</feature>
<reference evidence="2 3" key="1">
    <citation type="submission" date="2016-03" db="EMBL/GenBank/DDBJ databases">
        <title>Fine-scale spatial genetic structure of a fungal parasite of coffee scale insects.</title>
        <authorList>
            <person name="Jackson D."/>
            <person name="Zemenick K.A."/>
            <person name="Malloure B."/>
            <person name="Quandt C.A."/>
            <person name="James T.Y."/>
        </authorList>
    </citation>
    <scope>NUCLEOTIDE SEQUENCE [LARGE SCALE GENOMIC DNA]</scope>
    <source>
        <strain evidence="2 3">UM487</strain>
    </source>
</reference>
<evidence type="ECO:0000313" key="2">
    <source>
        <dbReference type="EMBL" id="OAQ98162.1"/>
    </source>
</evidence>
<feature type="region of interest" description="Disordered" evidence="1">
    <location>
        <begin position="260"/>
        <end position="279"/>
    </location>
</feature>
<organism evidence="2 3">
    <name type="scientific">Cordyceps confragosa</name>
    <name type="common">Lecanicillium lecanii</name>
    <dbReference type="NCBI Taxonomy" id="2714763"/>
    <lineage>
        <taxon>Eukaryota</taxon>
        <taxon>Fungi</taxon>
        <taxon>Dikarya</taxon>
        <taxon>Ascomycota</taxon>
        <taxon>Pezizomycotina</taxon>
        <taxon>Sordariomycetes</taxon>
        <taxon>Hypocreomycetidae</taxon>
        <taxon>Hypocreales</taxon>
        <taxon>Cordycipitaceae</taxon>
        <taxon>Akanthomyces</taxon>
    </lineage>
</organism>
<dbReference type="OMA" id="LEDIWIC"/>
<feature type="region of interest" description="Disordered" evidence="1">
    <location>
        <begin position="128"/>
        <end position="153"/>
    </location>
</feature>
<dbReference type="Proteomes" id="UP000243081">
    <property type="component" value="Unassembled WGS sequence"/>
</dbReference>
<comment type="caution">
    <text evidence="2">The sequence shown here is derived from an EMBL/GenBank/DDBJ whole genome shotgun (WGS) entry which is preliminary data.</text>
</comment>
<sequence>MTSDRITSLFPERPIRPLPKRKLRERLSPRAIQTIEYPPAALNTASLFCYPAHLTGEPLYDLPTATREHHAQSNETSHGQGPPNFDQREPIPVASTNKTQLQSTPPEDIKYIKPLDQGATFFQNISAASSSDGHDSLENRNNKKKRKIPSASDTTFRGSLVVSTGSVEILELGSGIDDGNQVMTSAFDMSGSMSLHNDRMSGPGRGRLSRTLHMRSPLRTLPDGNNSWPSRSLKTGLHQSGNGYGTRGIISKAIARAERLASSSQENPDSLLRRHSETARTRPIASKFTFTCGPQVTGTAAWHDTLPAAPFTECSRTETLAHAESTPATAISSNKAAGGKRRRPRIKNRSQREKDLLLAAHTRRQAAVNAYHHDPPRLQDIWICEFCEYERIFGRPPKALIREYELRDRRLRQEEADRRRLLEKAKAKSRKGRKANKVNKGTQPGPQGQDQVSEGHIVEEPTFMENSHSHSTQSEVGGEERIDNHRSRDPPDIVRLHENGPSRENFPVP</sequence>
<feature type="compositionally biased region" description="Basic residues" evidence="1">
    <location>
        <begin position="338"/>
        <end position="349"/>
    </location>
</feature>
<feature type="compositionally biased region" description="Basic and acidic residues" evidence="1">
    <location>
        <begin position="132"/>
        <end position="141"/>
    </location>
</feature>
<protein>
    <submittedName>
        <fullName evidence="2">Uncharacterized protein</fullName>
    </submittedName>
</protein>
<dbReference type="AlphaFoldDB" id="A0A179I794"/>
<dbReference type="OrthoDB" id="4174342at2759"/>
<feature type="region of interest" description="Disordered" evidence="1">
    <location>
        <begin position="67"/>
        <end position="106"/>
    </location>
</feature>
<proteinExistence type="predicted"/>
<feature type="compositionally biased region" description="Polar residues" evidence="1">
    <location>
        <begin position="94"/>
        <end position="105"/>
    </location>
</feature>
<dbReference type="EMBL" id="LUKN01003012">
    <property type="protein sequence ID" value="OAQ98162.1"/>
    <property type="molecule type" value="Genomic_DNA"/>
</dbReference>
<feature type="compositionally biased region" description="Basic residues" evidence="1">
    <location>
        <begin position="427"/>
        <end position="437"/>
    </location>
</feature>
<keyword evidence="3" id="KW-1185">Reference proteome</keyword>
<evidence type="ECO:0000256" key="1">
    <source>
        <dbReference type="SAM" id="MobiDB-lite"/>
    </source>
</evidence>
<feature type="compositionally biased region" description="Polar residues" evidence="1">
    <location>
        <begin position="326"/>
        <end position="335"/>
    </location>
</feature>
<feature type="compositionally biased region" description="Polar residues" evidence="1">
    <location>
        <begin position="464"/>
        <end position="475"/>
    </location>
</feature>
<feature type="region of interest" description="Disordered" evidence="1">
    <location>
        <begin position="319"/>
        <end position="352"/>
    </location>
</feature>
<gene>
    <name evidence="2" type="ORF">LLEC1_03585</name>
</gene>
<accession>A0A179I794</accession>
<feature type="region of interest" description="Disordered" evidence="1">
    <location>
        <begin position="423"/>
        <end position="509"/>
    </location>
</feature>